<proteinExistence type="predicted"/>
<dbReference type="Proteomes" id="UP000655366">
    <property type="component" value="Unassembled WGS sequence"/>
</dbReference>
<accession>A0A931CTB5</accession>
<evidence type="ECO:0000256" key="2">
    <source>
        <dbReference type="SAM" id="MobiDB-lite"/>
    </source>
</evidence>
<gene>
    <name evidence="3" type="ORF">IV500_21160</name>
</gene>
<protein>
    <recommendedName>
        <fullName evidence="5">Transposase</fullName>
    </recommendedName>
</protein>
<feature type="region of interest" description="Disordered" evidence="2">
    <location>
        <begin position="1"/>
        <end position="20"/>
    </location>
</feature>
<keyword evidence="1" id="KW-0175">Coiled coil</keyword>
<dbReference type="AlphaFoldDB" id="A0A931CTB5"/>
<evidence type="ECO:0008006" key="5">
    <source>
        <dbReference type="Google" id="ProtNLM"/>
    </source>
</evidence>
<reference evidence="3 4" key="1">
    <citation type="submission" date="2020-11" db="EMBL/GenBank/DDBJ databases">
        <title>Arthrobacter antarcticus sp. nov., isolated from Antarctic Soil.</title>
        <authorList>
            <person name="Li J."/>
        </authorList>
    </citation>
    <scope>NUCLEOTIDE SEQUENCE [LARGE SCALE GENOMIC DNA]</scope>
    <source>
        <strain evidence="3 4">Z1-20</strain>
    </source>
</reference>
<keyword evidence="4" id="KW-1185">Reference proteome</keyword>
<name>A0A931CTB5_9MICC</name>
<evidence type="ECO:0000256" key="1">
    <source>
        <dbReference type="SAM" id="Coils"/>
    </source>
</evidence>
<feature type="coiled-coil region" evidence="1">
    <location>
        <begin position="84"/>
        <end position="125"/>
    </location>
</feature>
<organism evidence="3 4">
    <name type="scientific">Arthrobacter terrae</name>
    <dbReference type="NCBI Taxonomy" id="2935737"/>
    <lineage>
        <taxon>Bacteria</taxon>
        <taxon>Bacillati</taxon>
        <taxon>Actinomycetota</taxon>
        <taxon>Actinomycetes</taxon>
        <taxon>Micrococcales</taxon>
        <taxon>Micrococcaceae</taxon>
        <taxon>Arthrobacter</taxon>
    </lineage>
</organism>
<dbReference type="EMBL" id="JADNYM010000060">
    <property type="protein sequence ID" value="MBG0741861.1"/>
    <property type="molecule type" value="Genomic_DNA"/>
</dbReference>
<evidence type="ECO:0000313" key="4">
    <source>
        <dbReference type="Proteomes" id="UP000655366"/>
    </source>
</evidence>
<sequence length="131" mass="14691">MSNSGPRAGGPTPRRSFTPGQKLAHLEAYQRACDDGTGGGAYLRREGVYSSQITEWRKLRDAGVLEGKKPGEKIGKPTPEQAEIGRLRRQLEVSERKLTRTEAALSIMEKARQLLEDISESAEQQHWYRKP</sequence>
<dbReference type="RefSeq" id="WP_196398788.1">
    <property type="nucleotide sequence ID" value="NZ_JADNYM010000060.1"/>
</dbReference>
<comment type="caution">
    <text evidence="3">The sequence shown here is derived from an EMBL/GenBank/DDBJ whole genome shotgun (WGS) entry which is preliminary data.</text>
</comment>
<evidence type="ECO:0000313" key="3">
    <source>
        <dbReference type="EMBL" id="MBG0741861.1"/>
    </source>
</evidence>